<evidence type="ECO:0000313" key="1">
    <source>
        <dbReference type="EMBL" id="HIR66436.1"/>
    </source>
</evidence>
<dbReference type="Proteomes" id="UP000823913">
    <property type="component" value="Unassembled WGS sequence"/>
</dbReference>
<sequence length="218" mass="24348">MKIQYLGHSSFKLTESTGISVVTDPYDDSVGYHMPETDADAVTVSHHHYDHDAISKVKGNPVVLDKETGYILKDSVEISSIMSFHDDCRGKKRGENIIFKFRMDGLDVCHLGDLGEDCSSDLIEMILPVNVLMIPVGGNYTIDAKMAKEYVDRIMPDIVIPMHYRAKGCKLDIDKVDDFIDEFDGENVVIAETGDEIEISRDDLDGEQTTIIVMENGQ</sequence>
<gene>
    <name evidence="1" type="ORF">IAB94_00130</name>
</gene>
<reference evidence="1" key="2">
    <citation type="journal article" date="2021" name="PeerJ">
        <title>Extensive microbial diversity within the chicken gut microbiome revealed by metagenomics and culture.</title>
        <authorList>
            <person name="Gilroy R."/>
            <person name="Ravi A."/>
            <person name="Getino M."/>
            <person name="Pursley I."/>
            <person name="Horton D.L."/>
            <person name="Alikhan N.F."/>
            <person name="Baker D."/>
            <person name="Gharbi K."/>
            <person name="Hall N."/>
            <person name="Watson M."/>
            <person name="Adriaenssens E.M."/>
            <person name="Foster-Nyarko E."/>
            <person name="Jarju S."/>
            <person name="Secka A."/>
            <person name="Antonio M."/>
            <person name="Oren A."/>
            <person name="Chaudhuri R.R."/>
            <person name="La Ragione R."/>
            <person name="Hildebrand F."/>
            <person name="Pallen M.J."/>
        </authorList>
    </citation>
    <scope>NUCLEOTIDE SEQUENCE</scope>
    <source>
        <strain evidence="1">ChiW16-3235</strain>
    </source>
</reference>
<reference evidence="1" key="1">
    <citation type="submission" date="2020-10" db="EMBL/GenBank/DDBJ databases">
        <authorList>
            <person name="Gilroy R."/>
        </authorList>
    </citation>
    <scope>NUCLEOTIDE SEQUENCE</scope>
    <source>
        <strain evidence="1">ChiW16-3235</strain>
    </source>
</reference>
<evidence type="ECO:0000313" key="2">
    <source>
        <dbReference type="Proteomes" id="UP000823913"/>
    </source>
</evidence>
<dbReference type="PANTHER" id="PTHR42967">
    <property type="entry name" value="METAL DEPENDENT HYDROLASE"/>
    <property type="match status" value="1"/>
</dbReference>
<comment type="caution">
    <text evidence="1">The sequence shown here is derived from an EMBL/GenBank/DDBJ whole genome shotgun (WGS) entry which is preliminary data.</text>
</comment>
<dbReference type="Pfam" id="PF13483">
    <property type="entry name" value="Lactamase_B_3"/>
    <property type="match status" value="1"/>
</dbReference>
<dbReference type="SUPFAM" id="SSF56281">
    <property type="entry name" value="Metallo-hydrolase/oxidoreductase"/>
    <property type="match status" value="1"/>
</dbReference>
<dbReference type="AlphaFoldDB" id="A0A9D1E598"/>
<proteinExistence type="predicted"/>
<dbReference type="PANTHER" id="PTHR42967:SF1">
    <property type="entry name" value="MBL FOLD METALLO-HYDROLASE"/>
    <property type="match status" value="1"/>
</dbReference>
<dbReference type="Gene3D" id="3.60.15.10">
    <property type="entry name" value="Ribonuclease Z/Hydroxyacylglutathione hydrolase-like"/>
    <property type="match status" value="1"/>
</dbReference>
<dbReference type="InterPro" id="IPR036866">
    <property type="entry name" value="RibonucZ/Hydroxyglut_hydro"/>
</dbReference>
<organism evidence="1 2">
    <name type="scientific">Candidatus Coproplasma avicola</name>
    <dbReference type="NCBI Taxonomy" id="2840744"/>
    <lineage>
        <taxon>Bacteria</taxon>
        <taxon>Bacillati</taxon>
        <taxon>Bacillota</taxon>
        <taxon>Clostridia</taxon>
        <taxon>Eubacteriales</taxon>
        <taxon>Candidatus Coproplasma</taxon>
    </lineage>
</organism>
<dbReference type="EMBL" id="DVHK01000002">
    <property type="protein sequence ID" value="HIR66436.1"/>
    <property type="molecule type" value="Genomic_DNA"/>
</dbReference>
<accession>A0A9D1E598</accession>
<protein>
    <submittedName>
        <fullName evidence="1">MBL fold metallo-hydrolase</fullName>
    </submittedName>
</protein>
<name>A0A9D1E598_9FIRM</name>